<dbReference type="InterPro" id="IPR045860">
    <property type="entry name" value="Snake_toxin-like_sf"/>
</dbReference>
<keyword evidence="7" id="KW-0325">Glycoprotein</keyword>
<dbReference type="PANTHER" id="PTHR47613">
    <property type="entry name" value="SPERM ACROSOME MEMBRANE-ASSOCIATED PROTEIN 4"/>
    <property type="match status" value="1"/>
</dbReference>
<evidence type="ECO:0000256" key="8">
    <source>
        <dbReference type="ARBA" id="ARBA00023288"/>
    </source>
</evidence>
<name>A0ABV0T810_9TELE</name>
<evidence type="ECO:0000256" key="5">
    <source>
        <dbReference type="ARBA" id="ARBA00023136"/>
    </source>
</evidence>
<dbReference type="SUPFAM" id="SSF57302">
    <property type="entry name" value="Snake toxin-like"/>
    <property type="match status" value="1"/>
</dbReference>
<evidence type="ECO:0000259" key="11">
    <source>
        <dbReference type="Pfam" id="PF00021"/>
    </source>
</evidence>
<keyword evidence="5" id="KW-0472">Membrane</keyword>
<evidence type="ECO:0000256" key="2">
    <source>
        <dbReference type="ARBA" id="ARBA00022475"/>
    </source>
</evidence>
<evidence type="ECO:0000256" key="4">
    <source>
        <dbReference type="ARBA" id="ARBA00022729"/>
    </source>
</evidence>
<keyword evidence="3" id="KW-0336">GPI-anchor</keyword>
<accession>A0ABV0T810</accession>
<dbReference type="InterPro" id="IPR016054">
    <property type="entry name" value="LY6_UPA_recep-like"/>
</dbReference>
<evidence type="ECO:0000313" key="13">
    <source>
        <dbReference type="Proteomes" id="UP001482620"/>
    </source>
</evidence>
<dbReference type="Pfam" id="PF00021">
    <property type="entry name" value="UPAR_LY6"/>
    <property type="match status" value="1"/>
</dbReference>
<feature type="domain" description="UPAR/Ly6" evidence="11">
    <location>
        <begin position="41"/>
        <end position="100"/>
    </location>
</feature>
<keyword evidence="2" id="KW-1003">Cell membrane</keyword>
<evidence type="ECO:0000256" key="1">
    <source>
        <dbReference type="ARBA" id="ARBA00004609"/>
    </source>
</evidence>
<keyword evidence="13" id="KW-1185">Reference proteome</keyword>
<evidence type="ECO:0000256" key="6">
    <source>
        <dbReference type="ARBA" id="ARBA00023157"/>
    </source>
</evidence>
<dbReference type="Gene3D" id="2.10.60.10">
    <property type="entry name" value="CD59"/>
    <property type="match status" value="1"/>
</dbReference>
<comment type="caution">
    <text evidence="12">The sequence shown here is derived from an EMBL/GenBank/DDBJ whole genome shotgun (WGS) entry which is preliminary data.</text>
</comment>
<keyword evidence="8" id="KW-0449">Lipoprotein</keyword>
<comment type="subcellular location">
    <subcellularLocation>
        <location evidence="1">Cell membrane</location>
        <topology evidence="1">Lipid-anchor</topology>
        <topology evidence="1">GPI-anchor</topology>
    </subcellularLocation>
</comment>
<dbReference type="EMBL" id="JAHRIQ010023557">
    <property type="protein sequence ID" value="MEQ2228186.1"/>
    <property type="molecule type" value="Genomic_DNA"/>
</dbReference>
<dbReference type="PANTHER" id="PTHR47613:SF1">
    <property type="entry name" value="SPERM ACROSOME MEMBRANE-ASSOCIATED PROTEIN 4"/>
    <property type="match status" value="1"/>
</dbReference>
<evidence type="ECO:0000256" key="10">
    <source>
        <dbReference type="SAM" id="SignalP"/>
    </source>
</evidence>
<feature type="chain" id="PRO_5045334818" description="UPAR/Ly6 domain-containing protein" evidence="10">
    <location>
        <begin position="22"/>
        <end position="122"/>
    </location>
</feature>
<keyword evidence="6" id="KW-1015">Disulfide bond</keyword>
<dbReference type="InterPro" id="IPR046354">
    <property type="entry name" value="SPACA4/Bouncer"/>
</dbReference>
<dbReference type="Proteomes" id="UP001482620">
    <property type="component" value="Unassembled WGS sequence"/>
</dbReference>
<sequence length="122" mass="13741">MLQLLLVAVLCLHLLLPPLLCENLLCYFSPILEKKKFELIVTECPPNEVCFKVLGRYGNFTAMLARGCLLEKSCGKQSNIRLKGTVYVITYSCCDWPYCNLGVTVKPFYVLVTLVAVCIMAR</sequence>
<evidence type="ECO:0000256" key="3">
    <source>
        <dbReference type="ARBA" id="ARBA00022622"/>
    </source>
</evidence>
<reference evidence="12 13" key="1">
    <citation type="submission" date="2021-06" db="EMBL/GenBank/DDBJ databases">
        <authorList>
            <person name="Palmer J.M."/>
        </authorList>
    </citation>
    <scope>NUCLEOTIDE SEQUENCE [LARGE SCALE GENOMIC DNA]</scope>
    <source>
        <strain evidence="13">if_2019</strain>
        <tissue evidence="12">Muscle</tissue>
    </source>
</reference>
<evidence type="ECO:0000256" key="9">
    <source>
        <dbReference type="ARBA" id="ARBA00029446"/>
    </source>
</evidence>
<protein>
    <recommendedName>
        <fullName evidence="11">UPAR/Ly6 domain-containing protein</fullName>
    </recommendedName>
</protein>
<comment type="similarity">
    <text evidence="9">Belongs to the SPACA4/bouncer family.</text>
</comment>
<organism evidence="12 13">
    <name type="scientific">Ilyodon furcidens</name>
    <name type="common">goldbreast splitfin</name>
    <dbReference type="NCBI Taxonomy" id="33524"/>
    <lineage>
        <taxon>Eukaryota</taxon>
        <taxon>Metazoa</taxon>
        <taxon>Chordata</taxon>
        <taxon>Craniata</taxon>
        <taxon>Vertebrata</taxon>
        <taxon>Euteleostomi</taxon>
        <taxon>Actinopterygii</taxon>
        <taxon>Neopterygii</taxon>
        <taxon>Teleostei</taxon>
        <taxon>Neoteleostei</taxon>
        <taxon>Acanthomorphata</taxon>
        <taxon>Ovalentaria</taxon>
        <taxon>Atherinomorphae</taxon>
        <taxon>Cyprinodontiformes</taxon>
        <taxon>Goodeidae</taxon>
        <taxon>Ilyodon</taxon>
    </lineage>
</organism>
<evidence type="ECO:0000256" key="7">
    <source>
        <dbReference type="ARBA" id="ARBA00023180"/>
    </source>
</evidence>
<keyword evidence="4 10" id="KW-0732">Signal</keyword>
<evidence type="ECO:0000313" key="12">
    <source>
        <dbReference type="EMBL" id="MEQ2228186.1"/>
    </source>
</evidence>
<gene>
    <name evidence="12" type="ORF">ILYODFUR_006341</name>
</gene>
<feature type="signal peptide" evidence="10">
    <location>
        <begin position="1"/>
        <end position="21"/>
    </location>
</feature>
<proteinExistence type="inferred from homology"/>